<comment type="caution">
    <text evidence="1">The sequence shown here is derived from an EMBL/GenBank/DDBJ whole genome shotgun (WGS) entry which is preliminary data.</text>
</comment>
<dbReference type="Proteomes" id="UP000023152">
    <property type="component" value="Unassembled WGS sequence"/>
</dbReference>
<evidence type="ECO:0000313" key="1">
    <source>
        <dbReference type="EMBL" id="ETO29697.1"/>
    </source>
</evidence>
<proteinExistence type="predicted"/>
<protein>
    <submittedName>
        <fullName evidence="1">Uncharacterized protein</fullName>
    </submittedName>
</protein>
<name>X6NWN1_RETFI</name>
<dbReference type="AlphaFoldDB" id="X6NWN1"/>
<accession>X6NWN1</accession>
<keyword evidence="2" id="KW-1185">Reference proteome</keyword>
<evidence type="ECO:0000313" key="2">
    <source>
        <dbReference type="Proteomes" id="UP000023152"/>
    </source>
</evidence>
<reference evidence="1 2" key="1">
    <citation type="journal article" date="2013" name="Curr. Biol.">
        <title>The Genome of the Foraminiferan Reticulomyxa filosa.</title>
        <authorList>
            <person name="Glockner G."/>
            <person name="Hulsmann N."/>
            <person name="Schleicher M."/>
            <person name="Noegel A.A."/>
            <person name="Eichinger L."/>
            <person name="Gallinger C."/>
            <person name="Pawlowski J."/>
            <person name="Sierra R."/>
            <person name="Euteneuer U."/>
            <person name="Pillet L."/>
            <person name="Moustafa A."/>
            <person name="Platzer M."/>
            <person name="Groth M."/>
            <person name="Szafranski K."/>
            <person name="Schliwa M."/>
        </authorList>
    </citation>
    <scope>NUCLEOTIDE SEQUENCE [LARGE SCALE GENOMIC DNA]</scope>
</reference>
<dbReference type="EMBL" id="ASPP01005893">
    <property type="protein sequence ID" value="ETO29697.1"/>
    <property type="molecule type" value="Genomic_DNA"/>
</dbReference>
<organism evidence="1 2">
    <name type="scientific">Reticulomyxa filosa</name>
    <dbReference type="NCBI Taxonomy" id="46433"/>
    <lineage>
        <taxon>Eukaryota</taxon>
        <taxon>Sar</taxon>
        <taxon>Rhizaria</taxon>
        <taxon>Retaria</taxon>
        <taxon>Foraminifera</taxon>
        <taxon>Monothalamids</taxon>
        <taxon>Reticulomyxidae</taxon>
        <taxon>Reticulomyxa</taxon>
    </lineage>
</organism>
<gene>
    <name evidence="1" type="ORF">RFI_07422</name>
</gene>
<sequence length="84" mass="10093">MFFFFWREGEREIKSNKYPSFDGMERKENRITKKLEDESSAIAGVKEMWKVNDFVQQLKQMVEAIEFDKGLLCFLFGHYLIQQS</sequence>